<dbReference type="PANTHER" id="PTHR45348:SF1">
    <property type="entry name" value="TRANS-ENOYL REDUCTASE STHE"/>
    <property type="match status" value="1"/>
</dbReference>
<proteinExistence type="inferred from homology"/>
<protein>
    <submittedName>
        <fullName evidence="7">Zinc-binding dehydrogenase family oxidoreductase</fullName>
    </submittedName>
</protein>
<comment type="caution">
    <text evidence="7">The sequence shown here is derived from an EMBL/GenBank/DDBJ whole genome shotgun (WGS) entry which is preliminary data.</text>
</comment>
<dbReference type="GeneID" id="89936494"/>
<dbReference type="InterPro" id="IPR020843">
    <property type="entry name" value="ER"/>
</dbReference>
<dbReference type="AlphaFoldDB" id="A0AAN6T7M4"/>
<comment type="subunit">
    <text evidence="2">Monomer.</text>
</comment>
<keyword evidence="5" id="KW-0560">Oxidoreductase</keyword>
<sequence length="359" mass="37815">MATVSTTLAPKQRAIVGLEDGTLVLSHDVNVPELDNDLVLVRTKAVGLNPIDTKMKGHLAAPGCIAGIDFAGEVVAVGSNSTHIKIGDRVCGAVIGYHKQKPDIGAFAEVVAATGTGLLKIPEGVSYEQAASLGCAVSTIGLALFKSLNVPGNPTSPAAKPVDVLVYGGSTTTGTMAIQLLKMSGLNPITVCSPTNFPLATSYGATAVFDYHSPTSNIASIRKHTRNSLKYALDCVSTPETMEFCYKCLGRTGGKYTALEPYAKALHTRPRTVVPDWVLGPAVLGEAVGWPAPFWRDEDQALRGFGVDWFGTVQALLDEGRIRTHPVRVVEGGLEGVTDGLEMLRKKQVSGCKLVCALS</sequence>
<dbReference type="Pfam" id="PF00107">
    <property type="entry name" value="ADH_zinc_N"/>
    <property type="match status" value="1"/>
</dbReference>
<dbReference type="RefSeq" id="XP_064665358.1">
    <property type="nucleotide sequence ID" value="XM_064812369.1"/>
</dbReference>
<evidence type="ECO:0000313" key="8">
    <source>
        <dbReference type="Proteomes" id="UP001302812"/>
    </source>
</evidence>
<gene>
    <name evidence="7" type="ORF">N656DRAFT_719471</name>
</gene>
<dbReference type="CDD" id="cd08249">
    <property type="entry name" value="enoyl_reductase_like"/>
    <property type="match status" value="1"/>
</dbReference>
<evidence type="ECO:0000256" key="1">
    <source>
        <dbReference type="ARBA" id="ARBA00008072"/>
    </source>
</evidence>
<dbReference type="InterPro" id="IPR011032">
    <property type="entry name" value="GroES-like_sf"/>
</dbReference>
<dbReference type="EMBL" id="MU853369">
    <property type="protein sequence ID" value="KAK4107788.1"/>
    <property type="molecule type" value="Genomic_DNA"/>
</dbReference>
<feature type="domain" description="Enoyl reductase (ER)" evidence="6">
    <location>
        <begin position="21"/>
        <end position="356"/>
    </location>
</feature>
<keyword evidence="4" id="KW-0521">NADP</keyword>
<dbReference type="Pfam" id="PF08240">
    <property type="entry name" value="ADH_N"/>
    <property type="match status" value="1"/>
</dbReference>
<keyword evidence="3" id="KW-0547">Nucleotide-binding</keyword>
<evidence type="ECO:0000256" key="4">
    <source>
        <dbReference type="ARBA" id="ARBA00022857"/>
    </source>
</evidence>
<dbReference type="InterPro" id="IPR047122">
    <property type="entry name" value="Trans-enoyl_RdTase-like"/>
</dbReference>
<comment type="similarity">
    <text evidence="1">Belongs to the zinc-containing alcohol dehydrogenase family.</text>
</comment>
<dbReference type="GO" id="GO:0000166">
    <property type="term" value="F:nucleotide binding"/>
    <property type="evidence" value="ECO:0007669"/>
    <property type="project" value="UniProtKB-KW"/>
</dbReference>
<name>A0AAN6T7M4_9PEZI</name>
<evidence type="ECO:0000259" key="6">
    <source>
        <dbReference type="SMART" id="SM00829"/>
    </source>
</evidence>
<organism evidence="7 8">
    <name type="scientific">Canariomyces notabilis</name>
    <dbReference type="NCBI Taxonomy" id="2074819"/>
    <lineage>
        <taxon>Eukaryota</taxon>
        <taxon>Fungi</taxon>
        <taxon>Dikarya</taxon>
        <taxon>Ascomycota</taxon>
        <taxon>Pezizomycotina</taxon>
        <taxon>Sordariomycetes</taxon>
        <taxon>Sordariomycetidae</taxon>
        <taxon>Sordariales</taxon>
        <taxon>Chaetomiaceae</taxon>
        <taxon>Canariomyces</taxon>
    </lineage>
</organism>
<evidence type="ECO:0000256" key="5">
    <source>
        <dbReference type="ARBA" id="ARBA00023002"/>
    </source>
</evidence>
<keyword evidence="8" id="KW-1185">Reference proteome</keyword>
<evidence type="ECO:0000256" key="3">
    <source>
        <dbReference type="ARBA" id="ARBA00022741"/>
    </source>
</evidence>
<dbReference type="InterPro" id="IPR013149">
    <property type="entry name" value="ADH-like_C"/>
</dbReference>
<reference evidence="7" key="2">
    <citation type="submission" date="2023-05" db="EMBL/GenBank/DDBJ databases">
        <authorList>
            <consortium name="Lawrence Berkeley National Laboratory"/>
            <person name="Steindorff A."/>
            <person name="Hensen N."/>
            <person name="Bonometti L."/>
            <person name="Westerberg I."/>
            <person name="Brannstrom I.O."/>
            <person name="Guillou S."/>
            <person name="Cros-Aarteil S."/>
            <person name="Calhoun S."/>
            <person name="Haridas S."/>
            <person name="Kuo A."/>
            <person name="Mondo S."/>
            <person name="Pangilinan J."/>
            <person name="Riley R."/>
            <person name="Labutti K."/>
            <person name="Andreopoulos B."/>
            <person name="Lipzen A."/>
            <person name="Chen C."/>
            <person name="Yanf M."/>
            <person name="Daum C."/>
            <person name="Ng V."/>
            <person name="Clum A."/>
            <person name="Ohm R."/>
            <person name="Martin F."/>
            <person name="Silar P."/>
            <person name="Natvig D."/>
            <person name="Lalanne C."/>
            <person name="Gautier V."/>
            <person name="Ament-Velasquez S.L."/>
            <person name="Kruys A."/>
            <person name="Hutchinson M.I."/>
            <person name="Powell A.J."/>
            <person name="Barry K."/>
            <person name="Miller A.N."/>
            <person name="Grigoriev I.V."/>
            <person name="Debuchy R."/>
            <person name="Gladieux P."/>
            <person name="Thoren M.H."/>
            <person name="Johannesson H."/>
        </authorList>
    </citation>
    <scope>NUCLEOTIDE SEQUENCE</scope>
    <source>
        <strain evidence="7">CBS 508.74</strain>
    </source>
</reference>
<dbReference type="InterPro" id="IPR036291">
    <property type="entry name" value="NAD(P)-bd_dom_sf"/>
</dbReference>
<dbReference type="SMART" id="SM00829">
    <property type="entry name" value="PKS_ER"/>
    <property type="match status" value="1"/>
</dbReference>
<reference evidence="7" key="1">
    <citation type="journal article" date="2023" name="Mol. Phylogenet. Evol.">
        <title>Genome-scale phylogeny and comparative genomics of the fungal order Sordariales.</title>
        <authorList>
            <person name="Hensen N."/>
            <person name="Bonometti L."/>
            <person name="Westerberg I."/>
            <person name="Brannstrom I.O."/>
            <person name="Guillou S."/>
            <person name="Cros-Aarteil S."/>
            <person name="Calhoun S."/>
            <person name="Haridas S."/>
            <person name="Kuo A."/>
            <person name="Mondo S."/>
            <person name="Pangilinan J."/>
            <person name="Riley R."/>
            <person name="LaButti K."/>
            <person name="Andreopoulos B."/>
            <person name="Lipzen A."/>
            <person name="Chen C."/>
            <person name="Yan M."/>
            <person name="Daum C."/>
            <person name="Ng V."/>
            <person name="Clum A."/>
            <person name="Steindorff A."/>
            <person name="Ohm R.A."/>
            <person name="Martin F."/>
            <person name="Silar P."/>
            <person name="Natvig D.O."/>
            <person name="Lalanne C."/>
            <person name="Gautier V."/>
            <person name="Ament-Velasquez S.L."/>
            <person name="Kruys A."/>
            <person name="Hutchinson M.I."/>
            <person name="Powell A.J."/>
            <person name="Barry K."/>
            <person name="Miller A.N."/>
            <person name="Grigoriev I.V."/>
            <person name="Debuchy R."/>
            <person name="Gladieux P."/>
            <person name="Hiltunen Thoren M."/>
            <person name="Johannesson H."/>
        </authorList>
    </citation>
    <scope>NUCLEOTIDE SEQUENCE</scope>
    <source>
        <strain evidence="7">CBS 508.74</strain>
    </source>
</reference>
<dbReference type="Gene3D" id="3.40.50.720">
    <property type="entry name" value="NAD(P)-binding Rossmann-like Domain"/>
    <property type="match status" value="1"/>
</dbReference>
<evidence type="ECO:0000256" key="2">
    <source>
        <dbReference type="ARBA" id="ARBA00011245"/>
    </source>
</evidence>
<accession>A0AAN6T7M4</accession>
<dbReference type="PANTHER" id="PTHR45348">
    <property type="entry name" value="HYPOTHETICAL OXIDOREDUCTASE (EUROFUNG)"/>
    <property type="match status" value="1"/>
</dbReference>
<evidence type="ECO:0000313" key="7">
    <source>
        <dbReference type="EMBL" id="KAK4107788.1"/>
    </source>
</evidence>
<dbReference type="Gene3D" id="3.90.180.10">
    <property type="entry name" value="Medium-chain alcohol dehydrogenases, catalytic domain"/>
    <property type="match status" value="1"/>
</dbReference>
<dbReference type="InterPro" id="IPR013154">
    <property type="entry name" value="ADH-like_N"/>
</dbReference>
<dbReference type="SUPFAM" id="SSF51735">
    <property type="entry name" value="NAD(P)-binding Rossmann-fold domains"/>
    <property type="match status" value="1"/>
</dbReference>
<dbReference type="SUPFAM" id="SSF50129">
    <property type="entry name" value="GroES-like"/>
    <property type="match status" value="1"/>
</dbReference>
<dbReference type="Proteomes" id="UP001302812">
    <property type="component" value="Unassembled WGS sequence"/>
</dbReference>
<dbReference type="GO" id="GO:0016651">
    <property type="term" value="F:oxidoreductase activity, acting on NAD(P)H"/>
    <property type="evidence" value="ECO:0007669"/>
    <property type="project" value="InterPro"/>
</dbReference>